<dbReference type="Proteomes" id="UP001162972">
    <property type="component" value="Chromosome 16"/>
</dbReference>
<evidence type="ECO:0000313" key="3">
    <source>
        <dbReference type="Proteomes" id="UP001162972"/>
    </source>
</evidence>
<accession>A0AAD6KI65</accession>
<sequence>MQLKITSFPTSVPEKNSFLKPPTSRKDDTSHSRYHHIPLCLHTWNLHHYLHSHLQGQCHSCFHSHHQNRRRHCRRHIRHNSHQGHHNPHHLNHNLCCTFLHNDQYILRRALPYMH</sequence>
<organism evidence="2 3">
    <name type="scientific">Salix udensis</name>
    <dbReference type="NCBI Taxonomy" id="889485"/>
    <lineage>
        <taxon>Eukaryota</taxon>
        <taxon>Viridiplantae</taxon>
        <taxon>Streptophyta</taxon>
        <taxon>Embryophyta</taxon>
        <taxon>Tracheophyta</taxon>
        <taxon>Spermatophyta</taxon>
        <taxon>Magnoliopsida</taxon>
        <taxon>eudicotyledons</taxon>
        <taxon>Gunneridae</taxon>
        <taxon>Pentapetalae</taxon>
        <taxon>rosids</taxon>
        <taxon>fabids</taxon>
        <taxon>Malpighiales</taxon>
        <taxon>Salicaceae</taxon>
        <taxon>Saliceae</taxon>
        <taxon>Salix</taxon>
    </lineage>
</organism>
<evidence type="ECO:0000256" key="1">
    <source>
        <dbReference type="SAM" id="MobiDB-lite"/>
    </source>
</evidence>
<dbReference type="EMBL" id="JAPFFJ010000006">
    <property type="protein sequence ID" value="KAJ6423954.1"/>
    <property type="molecule type" value="Genomic_DNA"/>
</dbReference>
<feature type="compositionally biased region" description="Polar residues" evidence="1">
    <location>
        <begin position="1"/>
        <end position="14"/>
    </location>
</feature>
<evidence type="ECO:0000313" key="2">
    <source>
        <dbReference type="EMBL" id="KAJ6423954.1"/>
    </source>
</evidence>
<feature type="region of interest" description="Disordered" evidence="1">
    <location>
        <begin position="1"/>
        <end position="31"/>
    </location>
</feature>
<gene>
    <name evidence="2" type="ORF">OIU84_024848</name>
</gene>
<name>A0AAD6KI65_9ROSI</name>
<protein>
    <submittedName>
        <fullName evidence="2">Uncharacterized protein</fullName>
    </submittedName>
</protein>
<reference evidence="2 3" key="1">
    <citation type="journal article" date="2023" name="Int. J. Mol. Sci.">
        <title>De Novo Assembly and Annotation of 11 Diverse Shrub Willow (Salix) Genomes Reveals Novel Gene Organization in Sex-Linked Regions.</title>
        <authorList>
            <person name="Hyden B."/>
            <person name="Feng K."/>
            <person name="Yates T.B."/>
            <person name="Jawdy S."/>
            <person name="Cereghino C."/>
            <person name="Smart L.B."/>
            <person name="Muchero W."/>
        </authorList>
    </citation>
    <scope>NUCLEOTIDE SEQUENCE [LARGE SCALE GENOMIC DNA]</scope>
    <source>
        <tissue evidence="2">Shoot tip</tissue>
    </source>
</reference>
<comment type="caution">
    <text evidence="2">The sequence shown here is derived from an EMBL/GenBank/DDBJ whole genome shotgun (WGS) entry which is preliminary data.</text>
</comment>
<proteinExistence type="predicted"/>
<dbReference type="AlphaFoldDB" id="A0AAD6KI65"/>
<keyword evidence="3" id="KW-1185">Reference proteome</keyword>